<keyword evidence="10" id="KW-0675">Receptor</keyword>
<dbReference type="CDD" id="cd00112">
    <property type="entry name" value="LDLa"/>
    <property type="match status" value="5"/>
</dbReference>
<dbReference type="PANTHER" id="PTHR22722">
    <property type="entry name" value="LOW-DENSITY LIPOPROTEIN RECEPTOR-RELATED PROTEIN 2-RELATED"/>
    <property type="match status" value="1"/>
</dbReference>
<feature type="compositionally biased region" description="Low complexity" evidence="15">
    <location>
        <begin position="793"/>
        <end position="815"/>
    </location>
</feature>
<evidence type="ECO:0000256" key="7">
    <source>
        <dbReference type="ARBA" id="ARBA00022989"/>
    </source>
</evidence>
<feature type="signal peptide" evidence="17">
    <location>
        <begin position="1"/>
        <end position="19"/>
    </location>
</feature>
<keyword evidence="9 12" id="KW-1015">Disulfide bond</keyword>
<feature type="compositionally biased region" description="Polar residues" evidence="15">
    <location>
        <begin position="743"/>
        <end position="792"/>
    </location>
</feature>
<organism evidence="19 20">
    <name type="scientific">Porites lobata</name>
    <dbReference type="NCBI Taxonomy" id="104759"/>
    <lineage>
        <taxon>Eukaryota</taxon>
        <taxon>Metazoa</taxon>
        <taxon>Cnidaria</taxon>
        <taxon>Anthozoa</taxon>
        <taxon>Hexacorallia</taxon>
        <taxon>Scleractinia</taxon>
        <taxon>Fungiina</taxon>
        <taxon>Poritidae</taxon>
        <taxon>Porites</taxon>
    </lineage>
</organism>
<dbReference type="InterPro" id="IPR018097">
    <property type="entry name" value="EGF_Ca-bd_CS"/>
</dbReference>
<keyword evidence="6" id="KW-0677">Repeat</keyword>
<dbReference type="Pfam" id="PF14670">
    <property type="entry name" value="FXa_inhibition"/>
    <property type="match status" value="1"/>
</dbReference>
<evidence type="ECO:0000256" key="2">
    <source>
        <dbReference type="ARBA" id="ARBA00022536"/>
    </source>
</evidence>
<dbReference type="InterPro" id="IPR051221">
    <property type="entry name" value="LDLR-related"/>
</dbReference>
<dbReference type="PROSITE" id="PS50026">
    <property type="entry name" value="EGF_3"/>
    <property type="match status" value="1"/>
</dbReference>
<dbReference type="SUPFAM" id="SSF63825">
    <property type="entry name" value="YWTD domain"/>
    <property type="match status" value="1"/>
</dbReference>
<comment type="subcellular location">
    <subcellularLocation>
        <location evidence="1">Membrane</location>
        <topology evidence="1">Single-pass membrane protein</topology>
    </subcellularLocation>
</comment>
<evidence type="ECO:0000313" key="19">
    <source>
        <dbReference type="EMBL" id="CAH3033474.1"/>
    </source>
</evidence>
<keyword evidence="20" id="KW-1185">Reference proteome</keyword>
<dbReference type="InterPro" id="IPR000033">
    <property type="entry name" value="LDLR_classB_rpt"/>
</dbReference>
<dbReference type="SMART" id="SM00181">
    <property type="entry name" value="EGF"/>
    <property type="match status" value="5"/>
</dbReference>
<dbReference type="PROSITE" id="PS51120">
    <property type="entry name" value="LDLRB"/>
    <property type="match status" value="3"/>
</dbReference>
<dbReference type="SMART" id="SM00179">
    <property type="entry name" value="EGF_CA"/>
    <property type="match status" value="2"/>
</dbReference>
<feature type="disulfide bond" evidence="13">
    <location>
        <begin position="41"/>
        <end position="56"/>
    </location>
</feature>
<feature type="disulfide bond" evidence="13">
    <location>
        <begin position="108"/>
        <end position="126"/>
    </location>
</feature>
<reference evidence="19 20" key="1">
    <citation type="submission" date="2022-05" db="EMBL/GenBank/DDBJ databases">
        <authorList>
            <consortium name="Genoscope - CEA"/>
            <person name="William W."/>
        </authorList>
    </citation>
    <scope>NUCLEOTIDE SEQUENCE [LARGE SCALE GENOMIC DNA]</scope>
</reference>
<evidence type="ECO:0000256" key="14">
    <source>
        <dbReference type="PROSITE-ProRule" id="PRU00461"/>
    </source>
</evidence>
<evidence type="ECO:0000256" key="11">
    <source>
        <dbReference type="ARBA" id="ARBA00023180"/>
    </source>
</evidence>
<feature type="disulfide bond" evidence="13">
    <location>
        <begin position="276"/>
        <end position="294"/>
    </location>
</feature>
<evidence type="ECO:0000259" key="18">
    <source>
        <dbReference type="PROSITE" id="PS50026"/>
    </source>
</evidence>
<feature type="domain" description="EGF-like" evidence="18">
    <location>
        <begin position="384"/>
        <end position="423"/>
    </location>
</feature>
<dbReference type="InterPro" id="IPR000152">
    <property type="entry name" value="EGF-type_Asp/Asn_hydroxyl_site"/>
</dbReference>
<feature type="repeat" description="LDL-receptor class B" evidence="14">
    <location>
        <begin position="562"/>
        <end position="607"/>
    </location>
</feature>
<feature type="transmembrane region" description="Helical" evidence="16">
    <location>
        <begin position="835"/>
        <end position="857"/>
    </location>
</feature>
<gene>
    <name evidence="19" type="ORF">PLOB_00016544</name>
</gene>
<protein>
    <recommendedName>
        <fullName evidence="18">EGF-like domain-containing protein</fullName>
    </recommendedName>
</protein>
<keyword evidence="3" id="KW-0254">Endocytosis</keyword>
<feature type="disulfide bond" evidence="13">
    <location>
        <begin position="269"/>
        <end position="281"/>
    </location>
</feature>
<evidence type="ECO:0000313" key="20">
    <source>
        <dbReference type="Proteomes" id="UP001159405"/>
    </source>
</evidence>
<evidence type="ECO:0000256" key="13">
    <source>
        <dbReference type="PROSITE-ProRule" id="PRU00124"/>
    </source>
</evidence>
<dbReference type="InterPro" id="IPR011042">
    <property type="entry name" value="6-blade_b-propeller_TolB-like"/>
</dbReference>
<feature type="disulfide bond" evidence="13">
    <location>
        <begin position="144"/>
        <end position="156"/>
    </location>
</feature>
<evidence type="ECO:0000256" key="17">
    <source>
        <dbReference type="SAM" id="SignalP"/>
    </source>
</evidence>
<dbReference type="InterPro" id="IPR001881">
    <property type="entry name" value="EGF-like_Ca-bd_dom"/>
</dbReference>
<dbReference type="Pfam" id="PF00058">
    <property type="entry name" value="Ldl_recept_b"/>
    <property type="match status" value="3"/>
</dbReference>
<evidence type="ECO:0000256" key="12">
    <source>
        <dbReference type="PROSITE-ProRule" id="PRU00076"/>
    </source>
</evidence>
<accession>A0ABN8MQ93</accession>
<feature type="disulfide bond" evidence="13">
    <location>
        <begin position="192"/>
        <end position="210"/>
    </location>
</feature>
<feature type="disulfide bond" evidence="13">
    <location>
        <begin position="80"/>
        <end position="95"/>
    </location>
</feature>
<feature type="disulfide bond" evidence="13">
    <location>
        <begin position="229"/>
        <end position="241"/>
    </location>
</feature>
<keyword evidence="5 17" id="KW-0732">Signal</keyword>
<feature type="chain" id="PRO_5046572776" description="EGF-like domain-containing protein" evidence="17">
    <location>
        <begin position="20"/>
        <end position="905"/>
    </location>
</feature>
<name>A0ABN8MQ93_9CNID</name>
<evidence type="ECO:0000256" key="10">
    <source>
        <dbReference type="ARBA" id="ARBA00023170"/>
    </source>
</evidence>
<feature type="disulfide bond" evidence="13">
    <location>
        <begin position="151"/>
        <end position="169"/>
    </location>
</feature>
<evidence type="ECO:0000256" key="6">
    <source>
        <dbReference type="ARBA" id="ARBA00022737"/>
    </source>
</evidence>
<dbReference type="PROSITE" id="PS01187">
    <property type="entry name" value="EGF_CA"/>
    <property type="match status" value="1"/>
</dbReference>
<dbReference type="InterPro" id="IPR026823">
    <property type="entry name" value="cEGF"/>
</dbReference>
<feature type="disulfide bond" evidence="13">
    <location>
        <begin position="22"/>
        <end position="34"/>
    </location>
</feature>
<dbReference type="PROSITE" id="PS50068">
    <property type="entry name" value="LDLRA_2"/>
    <property type="match status" value="8"/>
</dbReference>
<dbReference type="Gene3D" id="4.10.400.10">
    <property type="entry name" value="Low-density Lipoprotein Receptor"/>
    <property type="match status" value="8"/>
</dbReference>
<evidence type="ECO:0000256" key="4">
    <source>
        <dbReference type="ARBA" id="ARBA00022692"/>
    </source>
</evidence>
<dbReference type="InterPro" id="IPR023415">
    <property type="entry name" value="LDLR_class-A_CS"/>
</dbReference>
<dbReference type="PRINTS" id="PR00261">
    <property type="entry name" value="LDLRECEPTOR"/>
</dbReference>
<keyword evidence="4 16" id="KW-0812">Transmembrane</keyword>
<comment type="caution">
    <text evidence="12">Lacks conserved residue(s) required for the propagation of feature annotation.</text>
</comment>
<sequence>MRLLLYFFLKLGNANHTTPYPCADDKFSCANQRCIVAHWKCDGEDDCGDDSDERGCPVQTCRQNQFRCNNGRCISKTWVCDVDDDCSDNSDELNCDQNRTCGPNEFKCKNGKCIIGKWKCDRQDDCGDGSDEEAALCGESSRTCPSSEFTCDNGGCVSRSWLCDGDDDCGDNSDETGQQCDAKTCSDDQFTCDNQNCIPSRWKCDGDPDCADSSDEKRCLTTIRPIPVCSGKMFRCTEGTCVQGHWRCDGEEDCPDGSDEQSCTTISNCTSSQFACQSGGCIPNTERCDGTQNCQDGSDETSCGTCRPDEFQCGSTLACIAKAKQCDGTNDCPNGEDEQRNCRINECMDHNGHCQHICTDLRFGYKCSCHSGYQLAEDQRSCDDIDECQEYGKCSQICTNLKGTFQCSCKPGYHLDADKTTCRALGHTPYVLFSTQRSIRKLSIGGSNVNEYYDIVKNQKGIVSLDYDYYGNYVYWTDVRDEKICRAPIATSDNNTAVCNEVVSDVHTPDGICVDWVGKKIYWSDGGYNMIEVAEFDGSNRLTLFSTDLDDPRAIAVDPLYGYLFWTDWGDNPRIERSGMDGDPTTRQVIISGQIGWPNGLTVDYTLQRLYWADARLKKIESSLYDGSDRRRIASILPQHPFGLTVFENFVYYTDWYKYGRGIRKLNKFTGRNQKRIRRLLWSHMDIQVYHPLRQPNATNPCKVNNGGCSHLCLLSIVGQRTHKCRCPNGMNMSADGVSCTGQPFTGQPTPSTKITQALSKVPGSTPSKTTRPNGSVVKSSKAPTPSPTVSNTSKLPTSSPGPSTPLPSTLKPSGGIVARQEDDQSEKKGLSGGVIAGIVLVVFFLIILVLVALWYWHSRSRYYRGKSISYYKDMSTKPLEEDFDDDEATKVFDDRGSREKVEFA</sequence>
<feature type="repeat" description="LDL-receptor class B" evidence="14">
    <location>
        <begin position="608"/>
        <end position="650"/>
    </location>
</feature>
<feature type="disulfide bond" evidence="13">
    <location>
        <begin position="248"/>
        <end position="263"/>
    </location>
</feature>
<feature type="disulfide bond" evidence="13">
    <location>
        <begin position="68"/>
        <end position="86"/>
    </location>
</feature>
<proteinExistence type="predicted"/>
<evidence type="ECO:0000256" key="3">
    <source>
        <dbReference type="ARBA" id="ARBA00022583"/>
    </source>
</evidence>
<dbReference type="SUPFAM" id="SSF57196">
    <property type="entry name" value="EGF/Laminin"/>
    <property type="match status" value="3"/>
</dbReference>
<dbReference type="Gene3D" id="2.10.25.10">
    <property type="entry name" value="Laminin"/>
    <property type="match status" value="2"/>
</dbReference>
<keyword evidence="7 16" id="KW-1133">Transmembrane helix</keyword>
<dbReference type="InterPro" id="IPR036055">
    <property type="entry name" value="LDL_receptor-like_sf"/>
</dbReference>
<feature type="region of interest" description="Disordered" evidence="15">
    <location>
        <begin position="743"/>
        <end position="829"/>
    </location>
</feature>
<dbReference type="PROSITE" id="PS01209">
    <property type="entry name" value="LDLRA_1"/>
    <property type="match status" value="2"/>
</dbReference>
<feature type="disulfide bond" evidence="13">
    <location>
        <begin position="101"/>
        <end position="113"/>
    </location>
</feature>
<evidence type="ECO:0000256" key="9">
    <source>
        <dbReference type="ARBA" id="ARBA00023157"/>
    </source>
</evidence>
<feature type="disulfide bond" evidence="13">
    <location>
        <begin position="204"/>
        <end position="219"/>
    </location>
</feature>
<evidence type="ECO:0000256" key="1">
    <source>
        <dbReference type="ARBA" id="ARBA00004167"/>
    </source>
</evidence>
<keyword evidence="2 12" id="KW-0245">EGF-like domain</keyword>
<dbReference type="InterPro" id="IPR000742">
    <property type="entry name" value="EGF"/>
</dbReference>
<feature type="disulfide bond" evidence="13">
    <location>
        <begin position="236"/>
        <end position="254"/>
    </location>
</feature>
<comment type="caution">
    <text evidence="19">The sequence shown here is derived from an EMBL/GenBank/DDBJ whole genome shotgun (WGS) entry which is preliminary data.</text>
</comment>
<dbReference type="CDD" id="cd00054">
    <property type="entry name" value="EGF_CA"/>
    <property type="match status" value="1"/>
</dbReference>
<dbReference type="Pfam" id="PF00057">
    <property type="entry name" value="Ldl_recept_a"/>
    <property type="match status" value="8"/>
</dbReference>
<dbReference type="PANTHER" id="PTHR22722:SF14">
    <property type="entry name" value="MEGALIN, ISOFORM A"/>
    <property type="match status" value="1"/>
</dbReference>
<feature type="repeat" description="LDL-receptor class B" evidence="14">
    <location>
        <begin position="519"/>
        <end position="561"/>
    </location>
</feature>
<evidence type="ECO:0000256" key="8">
    <source>
        <dbReference type="ARBA" id="ARBA00023136"/>
    </source>
</evidence>
<dbReference type="SMART" id="SM00192">
    <property type="entry name" value="LDLa"/>
    <property type="match status" value="8"/>
</dbReference>
<evidence type="ECO:0000256" key="15">
    <source>
        <dbReference type="SAM" id="MobiDB-lite"/>
    </source>
</evidence>
<keyword evidence="11" id="KW-0325">Glycoprotein</keyword>
<keyword evidence="8 16" id="KW-0472">Membrane</keyword>
<dbReference type="SMART" id="SM00135">
    <property type="entry name" value="LY"/>
    <property type="match status" value="5"/>
</dbReference>
<feature type="disulfide bond" evidence="13">
    <location>
        <begin position="29"/>
        <end position="47"/>
    </location>
</feature>
<dbReference type="Gene3D" id="2.120.10.30">
    <property type="entry name" value="TolB, C-terminal domain"/>
    <property type="match status" value="1"/>
</dbReference>
<dbReference type="PROSITE" id="PS01186">
    <property type="entry name" value="EGF_2"/>
    <property type="match status" value="2"/>
</dbReference>
<feature type="compositionally biased region" description="Basic and acidic residues" evidence="15">
    <location>
        <begin position="820"/>
        <end position="829"/>
    </location>
</feature>
<evidence type="ECO:0000256" key="16">
    <source>
        <dbReference type="SAM" id="Phobius"/>
    </source>
</evidence>
<dbReference type="InterPro" id="IPR002172">
    <property type="entry name" value="LDrepeatLR_classA_rpt"/>
</dbReference>
<dbReference type="SUPFAM" id="SSF57424">
    <property type="entry name" value="LDL receptor-like module"/>
    <property type="match status" value="8"/>
</dbReference>
<dbReference type="Pfam" id="PF12662">
    <property type="entry name" value="cEGF"/>
    <property type="match status" value="1"/>
</dbReference>
<feature type="disulfide bond" evidence="13">
    <location>
        <begin position="185"/>
        <end position="197"/>
    </location>
</feature>
<feature type="disulfide bond" evidence="12">
    <location>
        <begin position="388"/>
        <end position="398"/>
    </location>
</feature>
<dbReference type="PROSITE" id="PS00010">
    <property type="entry name" value="ASX_HYDROXYL"/>
    <property type="match status" value="1"/>
</dbReference>
<evidence type="ECO:0000256" key="5">
    <source>
        <dbReference type="ARBA" id="ARBA00022729"/>
    </source>
</evidence>
<feature type="disulfide bond" evidence="13">
    <location>
        <begin position="61"/>
        <end position="73"/>
    </location>
</feature>
<feature type="disulfide bond" evidence="13">
    <location>
        <begin position="288"/>
        <end position="303"/>
    </location>
</feature>
<dbReference type="EMBL" id="CALNXK010000002">
    <property type="protein sequence ID" value="CAH3033474.1"/>
    <property type="molecule type" value="Genomic_DNA"/>
</dbReference>
<dbReference type="Proteomes" id="UP001159405">
    <property type="component" value="Unassembled WGS sequence"/>
</dbReference>